<evidence type="ECO:0000259" key="5">
    <source>
        <dbReference type="Pfam" id="PF05726"/>
    </source>
</evidence>
<dbReference type="InterPro" id="IPR008778">
    <property type="entry name" value="Pirin_C_dom"/>
</dbReference>
<dbReference type="Gene3D" id="2.60.120.10">
    <property type="entry name" value="Jelly Rolls"/>
    <property type="match status" value="2"/>
</dbReference>
<dbReference type="InterPro" id="IPR011051">
    <property type="entry name" value="RmlC_Cupin_sf"/>
</dbReference>
<comment type="similarity">
    <text evidence="1 3">Belongs to the pirin family.</text>
</comment>
<dbReference type="PANTHER" id="PTHR13903:SF8">
    <property type="entry name" value="PIRIN"/>
    <property type="match status" value="1"/>
</dbReference>
<dbReference type="AlphaFoldDB" id="A0A4Q9VI51"/>
<evidence type="ECO:0000256" key="2">
    <source>
        <dbReference type="PIRSR" id="PIRSR006232-1"/>
    </source>
</evidence>
<gene>
    <name evidence="6" type="ORF">EYW49_17695</name>
</gene>
<proteinExistence type="inferred from homology"/>
<reference evidence="6 7" key="1">
    <citation type="submission" date="2019-02" db="EMBL/GenBank/DDBJ databases">
        <title>Siculibacillus lacustris gen. nov., sp. nov., a new rosette-forming bacterium isolated from a freshwater crater lake (Lake St. Ana, Romania).</title>
        <authorList>
            <person name="Felfoldi T."/>
            <person name="Marton Z."/>
            <person name="Szabo A."/>
            <person name="Mentes A."/>
            <person name="Boka K."/>
            <person name="Marialigeti K."/>
            <person name="Mathe I."/>
            <person name="Koncz M."/>
            <person name="Schumann P."/>
            <person name="Toth E."/>
        </authorList>
    </citation>
    <scope>NUCLEOTIDE SEQUENCE [LARGE SCALE GENOMIC DNA]</scope>
    <source>
        <strain evidence="6 7">SA-279</strain>
    </source>
</reference>
<dbReference type="CDD" id="cd02909">
    <property type="entry name" value="cupin_pirin_N"/>
    <property type="match status" value="1"/>
</dbReference>
<organism evidence="6 7">
    <name type="scientific">Siculibacillus lacustris</name>
    <dbReference type="NCBI Taxonomy" id="1549641"/>
    <lineage>
        <taxon>Bacteria</taxon>
        <taxon>Pseudomonadati</taxon>
        <taxon>Pseudomonadota</taxon>
        <taxon>Alphaproteobacteria</taxon>
        <taxon>Hyphomicrobiales</taxon>
        <taxon>Ancalomicrobiaceae</taxon>
        <taxon>Siculibacillus</taxon>
    </lineage>
</organism>
<dbReference type="Pfam" id="PF02678">
    <property type="entry name" value="Pirin"/>
    <property type="match status" value="1"/>
</dbReference>
<feature type="binding site" evidence="2">
    <location>
        <position position="66"/>
    </location>
    <ligand>
        <name>Fe cation</name>
        <dbReference type="ChEBI" id="CHEBI:24875"/>
    </ligand>
</feature>
<sequence>MTDAVPDPTAPAAQVILPRVHDLGDGFQVRRALPSAMRRMVGPFVFFDQLGPVILGPGSGQDVRPHPHIGLSTLTWLFEGEIRHRDSAGHVETIRAGEVNWMTAGRGIVHSERTPPERRVTGGGLFGQQIWIALPRASEETDPGFTHHTADSLPRLDGDGATATIVAGEAFGLRSPVPTFSDLMFVDVVLADGARFHVPADHAERAAFVISGAVSIAGQTGTFEEMRLVVFAPGAEIVLEAHGPTRLTLIGGEPFPEKRHIYWNFVSSSKDRIEAAKADWRAGRFPGIAGETEFIPLPPDPPGVVWKD</sequence>
<keyword evidence="2" id="KW-0479">Metal-binding</keyword>
<dbReference type="SUPFAM" id="SSF51182">
    <property type="entry name" value="RmlC-like cupins"/>
    <property type="match status" value="1"/>
</dbReference>
<feature type="binding site" evidence="2">
    <location>
        <position position="110"/>
    </location>
    <ligand>
        <name>Fe cation</name>
        <dbReference type="ChEBI" id="CHEBI:24875"/>
    </ligand>
</feature>
<dbReference type="CDD" id="cd02247">
    <property type="entry name" value="cupin_pirin_C"/>
    <property type="match status" value="1"/>
</dbReference>
<dbReference type="EMBL" id="SJFN01000031">
    <property type="protein sequence ID" value="TBW34755.1"/>
    <property type="molecule type" value="Genomic_DNA"/>
</dbReference>
<comment type="caution">
    <text evidence="6">The sequence shown here is derived from an EMBL/GenBank/DDBJ whole genome shotgun (WGS) entry which is preliminary data.</text>
</comment>
<feature type="domain" description="Pirin C-terminal" evidence="5">
    <location>
        <begin position="186"/>
        <end position="285"/>
    </location>
</feature>
<protein>
    <submittedName>
        <fullName evidence="6">Pirin family protein</fullName>
    </submittedName>
</protein>
<dbReference type="Pfam" id="PF05726">
    <property type="entry name" value="Pirin_C"/>
    <property type="match status" value="1"/>
</dbReference>
<dbReference type="InterPro" id="IPR003829">
    <property type="entry name" value="Pirin_N_dom"/>
</dbReference>
<name>A0A4Q9VI51_9HYPH</name>
<dbReference type="InterPro" id="IPR014710">
    <property type="entry name" value="RmlC-like_jellyroll"/>
</dbReference>
<evidence type="ECO:0000256" key="1">
    <source>
        <dbReference type="ARBA" id="ARBA00008416"/>
    </source>
</evidence>
<feature type="binding site" evidence="2">
    <location>
        <position position="68"/>
    </location>
    <ligand>
        <name>Fe cation</name>
        <dbReference type="ChEBI" id="CHEBI:24875"/>
    </ligand>
</feature>
<keyword evidence="2" id="KW-0408">Iron</keyword>
<dbReference type="GO" id="GO:0046872">
    <property type="term" value="F:metal ion binding"/>
    <property type="evidence" value="ECO:0007669"/>
    <property type="project" value="UniProtKB-KW"/>
</dbReference>
<evidence type="ECO:0000259" key="4">
    <source>
        <dbReference type="Pfam" id="PF02678"/>
    </source>
</evidence>
<evidence type="ECO:0000313" key="6">
    <source>
        <dbReference type="EMBL" id="TBW34755.1"/>
    </source>
</evidence>
<dbReference type="Proteomes" id="UP000292781">
    <property type="component" value="Unassembled WGS sequence"/>
</dbReference>
<accession>A0A4Q9VI51</accession>
<dbReference type="PANTHER" id="PTHR13903">
    <property type="entry name" value="PIRIN-RELATED"/>
    <property type="match status" value="1"/>
</dbReference>
<feature type="domain" description="Pirin N-terminal" evidence="4">
    <location>
        <begin position="27"/>
        <end position="132"/>
    </location>
</feature>
<feature type="binding site" evidence="2">
    <location>
        <position position="112"/>
    </location>
    <ligand>
        <name>Fe cation</name>
        <dbReference type="ChEBI" id="CHEBI:24875"/>
    </ligand>
</feature>
<evidence type="ECO:0000313" key="7">
    <source>
        <dbReference type="Proteomes" id="UP000292781"/>
    </source>
</evidence>
<dbReference type="OrthoDB" id="9780903at2"/>
<dbReference type="PIRSF" id="PIRSF006232">
    <property type="entry name" value="Pirin"/>
    <property type="match status" value="1"/>
</dbReference>
<comment type="cofactor">
    <cofactor evidence="2">
        <name>Fe cation</name>
        <dbReference type="ChEBI" id="CHEBI:24875"/>
    </cofactor>
    <text evidence="2">Binds 1 Fe cation per subunit.</text>
</comment>
<dbReference type="InterPro" id="IPR012093">
    <property type="entry name" value="Pirin"/>
</dbReference>
<evidence type="ECO:0000256" key="3">
    <source>
        <dbReference type="RuleBase" id="RU003457"/>
    </source>
</evidence>
<dbReference type="RefSeq" id="WP_131310960.1">
    <property type="nucleotide sequence ID" value="NZ_SJFN01000031.1"/>
</dbReference>
<keyword evidence="7" id="KW-1185">Reference proteome</keyword>